<comment type="similarity">
    <text evidence="2">Belongs to the cutinase family.</text>
</comment>
<comment type="catalytic activity">
    <reaction evidence="9">
        <text>cutin + H2O = cutin monomers.</text>
        <dbReference type="EC" id="3.1.1.74"/>
    </reaction>
</comment>
<dbReference type="PRINTS" id="PR00129">
    <property type="entry name" value="CUTINASE"/>
</dbReference>
<dbReference type="AlphaFoldDB" id="A0AA40C7J7"/>
<dbReference type="InterPro" id="IPR011150">
    <property type="entry name" value="Cutinase_monf"/>
</dbReference>
<evidence type="ECO:0000256" key="10">
    <source>
        <dbReference type="PIRSR" id="PIRSR611150-1"/>
    </source>
</evidence>
<dbReference type="GO" id="GO:0016052">
    <property type="term" value="P:carbohydrate catabolic process"/>
    <property type="evidence" value="ECO:0007669"/>
    <property type="project" value="TreeGrafter"/>
</dbReference>
<evidence type="ECO:0000313" key="13">
    <source>
        <dbReference type="Proteomes" id="UP001175000"/>
    </source>
</evidence>
<name>A0AA40C7J7_9PEZI</name>
<dbReference type="GO" id="GO:0005576">
    <property type="term" value="C:extracellular region"/>
    <property type="evidence" value="ECO:0007669"/>
    <property type="project" value="UniProtKB-SubCell"/>
</dbReference>
<dbReference type="SMART" id="SM01110">
    <property type="entry name" value="Cutinase"/>
    <property type="match status" value="1"/>
</dbReference>
<keyword evidence="8 11" id="KW-1015">Disulfide bond</keyword>
<dbReference type="InterPro" id="IPR043579">
    <property type="entry name" value="CUTINASE_2"/>
</dbReference>
<evidence type="ECO:0000313" key="12">
    <source>
        <dbReference type="EMBL" id="KAK0627529.1"/>
    </source>
</evidence>
<keyword evidence="7" id="KW-0378">Hydrolase</keyword>
<evidence type="ECO:0000256" key="2">
    <source>
        <dbReference type="ARBA" id="ARBA00007534"/>
    </source>
</evidence>
<dbReference type="EC" id="3.1.1.74" evidence="3"/>
<feature type="disulfide bond" evidence="11">
    <location>
        <begin position="71"/>
        <end position="147"/>
    </location>
</feature>
<evidence type="ECO:0000256" key="8">
    <source>
        <dbReference type="ARBA" id="ARBA00023157"/>
    </source>
</evidence>
<dbReference type="PROSITE" id="PS00931">
    <property type="entry name" value="CUTINASE_2"/>
    <property type="match status" value="1"/>
</dbReference>
<evidence type="ECO:0000256" key="6">
    <source>
        <dbReference type="ARBA" id="ARBA00022729"/>
    </source>
</evidence>
<protein>
    <recommendedName>
        <fullName evidence="3">cutinase</fullName>
        <ecNumber evidence="3">3.1.1.74</ecNumber>
    </recommendedName>
</protein>
<organism evidence="12 13">
    <name type="scientific">Immersiella caudata</name>
    <dbReference type="NCBI Taxonomy" id="314043"/>
    <lineage>
        <taxon>Eukaryota</taxon>
        <taxon>Fungi</taxon>
        <taxon>Dikarya</taxon>
        <taxon>Ascomycota</taxon>
        <taxon>Pezizomycotina</taxon>
        <taxon>Sordariomycetes</taxon>
        <taxon>Sordariomycetidae</taxon>
        <taxon>Sordariales</taxon>
        <taxon>Lasiosphaeriaceae</taxon>
        <taxon>Immersiella</taxon>
    </lineage>
</organism>
<dbReference type="InterPro" id="IPR029058">
    <property type="entry name" value="AB_hydrolase_fold"/>
</dbReference>
<keyword evidence="5" id="KW-0964">Secreted</keyword>
<evidence type="ECO:0000256" key="4">
    <source>
        <dbReference type="ARBA" id="ARBA00022487"/>
    </source>
</evidence>
<dbReference type="Pfam" id="PF01083">
    <property type="entry name" value="Cutinase"/>
    <property type="match status" value="1"/>
</dbReference>
<comment type="subcellular location">
    <subcellularLocation>
        <location evidence="1">Secreted</location>
    </subcellularLocation>
</comment>
<evidence type="ECO:0000256" key="3">
    <source>
        <dbReference type="ARBA" id="ARBA00013095"/>
    </source>
</evidence>
<dbReference type="GO" id="GO:0050525">
    <property type="term" value="F:cutinase activity"/>
    <property type="evidence" value="ECO:0007669"/>
    <property type="project" value="UniProtKB-EC"/>
</dbReference>
<dbReference type="Proteomes" id="UP001175000">
    <property type="component" value="Unassembled WGS sequence"/>
</dbReference>
<feature type="active site" description="Nucleophile" evidence="10">
    <location>
        <position position="158"/>
    </location>
</feature>
<dbReference type="PANTHER" id="PTHR48250">
    <property type="entry name" value="CUTINASE 2-RELATED"/>
    <property type="match status" value="1"/>
</dbReference>
<evidence type="ECO:0000256" key="7">
    <source>
        <dbReference type="ARBA" id="ARBA00022801"/>
    </source>
</evidence>
<dbReference type="EMBL" id="JAULSU010000002">
    <property type="protein sequence ID" value="KAK0627529.1"/>
    <property type="molecule type" value="Genomic_DNA"/>
</dbReference>
<evidence type="ECO:0000256" key="1">
    <source>
        <dbReference type="ARBA" id="ARBA00004613"/>
    </source>
</evidence>
<sequence>MRLHPTEAGNGGQGVDWDTIPLNTVLYWIGNLFPFNILVKDAGDLTTHAENILVSLLGVPATQDTVVDTQCANITILFARGTSEVGNVGIIVGPEFFDAVAARLSTGSTLAVRGIDYPASISGFLEGGDPDGSQKMADEVSHILEICPDTRLVMAGYSQGGQIVHNAAALLDPSVSGLVSSTVIFGDPKYPQAVAGVPVGRQFVVCHDTDDICAGGDMILLSHLTYAADVDQAANFVVASH</sequence>
<dbReference type="InterPro" id="IPR000675">
    <property type="entry name" value="Cutinase/axe"/>
</dbReference>
<gene>
    <name evidence="12" type="ORF">B0T14DRAFT_422233</name>
</gene>
<accession>A0AA40C7J7</accession>
<dbReference type="SUPFAM" id="SSF53474">
    <property type="entry name" value="alpha/beta-Hydrolases"/>
    <property type="match status" value="1"/>
</dbReference>
<reference evidence="12" key="1">
    <citation type="submission" date="2023-06" db="EMBL/GenBank/DDBJ databases">
        <title>Genome-scale phylogeny and comparative genomics of the fungal order Sordariales.</title>
        <authorList>
            <consortium name="Lawrence Berkeley National Laboratory"/>
            <person name="Hensen N."/>
            <person name="Bonometti L."/>
            <person name="Westerberg I."/>
            <person name="Brannstrom I.O."/>
            <person name="Guillou S."/>
            <person name="Cros-Aarteil S."/>
            <person name="Calhoun S."/>
            <person name="Haridas S."/>
            <person name="Kuo A."/>
            <person name="Mondo S."/>
            <person name="Pangilinan J."/>
            <person name="Riley R."/>
            <person name="Labutti K."/>
            <person name="Andreopoulos B."/>
            <person name="Lipzen A."/>
            <person name="Chen C."/>
            <person name="Yanf M."/>
            <person name="Daum C."/>
            <person name="Ng V."/>
            <person name="Clum A."/>
            <person name="Steindorff A."/>
            <person name="Ohm R."/>
            <person name="Martin F."/>
            <person name="Silar P."/>
            <person name="Natvig D."/>
            <person name="Lalanne C."/>
            <person name="Gautier V."/>
            <person name="Ament-Velasquez S.L."/>
            <person name="Kruys A."/>
            <person name="Hutchinson M.I."/>
            <person name="Powell A.J."/>
            <person name="Barry K."/>
            <person name="Miller A.N."/>
            <person name="Grigoriev I.V."/>
            <person name="Debuchy R."/>
            <person name="Gladieux P."/>
            <person name="Thoren M.H."/>
            <person name="Johannesson H."/>
        </authorList>
    </citation>
    <scope>NUCLEOTIDE SEQUENCE</scope>
    <source>
        <strain evidence="12">CBS 606.72</strain>
    </source>
</reference>
<keyword evidence="13" id="KW-1185">Reference proteome</keyword>
<evidence type="ECO:0000256" key="5">
    <source>
        <dbReference type="ARBA" id="ARBA00022525"/>
    </source>
</evidence>
<comment type="caution">
    <text evidence="12">The sequence shown here is derived from an EMBL/GenBank/DDBJ whole genome shotgun (WGS) entry which is preliminary data.</text>
</comment>
<evidence type="ECO:0000256" key="11">
    <source>
        <dbReference type="PIRSR" id="PIRSR611150-2"/>
    </source>
</evidence>
<feature type="active site" evidence="10">
    <location>
        <position position="210"/>
    </location>
</feature>
<dbReference type="Gene3D" id="3.40.50.1820">
    <property type="entry name" value="alpha/beta hydrolase"/>
    <property type="match status" value="1"/>
</dbReference>
<dbReference type="PANTHER" id="PTHR48250:SF1">
    <property type="entry name" value="CUTINASE"/>
    <property type="match status" value="1"/>
</dbReference>
<keyword evidence="4" id="KW-0719">Serine esterase</keyword>
<feature type="disulfide bond" evidence="11">
    <location>
        <begin position="206"/>
        <end position="213"/>
    </location>
</feature>
<proteinExistence type="inferred from homology"/>
<evidence type="ECO:0000256" key="9">
    <source>
        <dbReference type="ARBA" id="ARBA00034045"/>
    </source>
</evidence>
<keyword evidence="6" id="KW-0732">Signal</keyword>
<feature type="active site" description="Proton donor/acceptor" evidence="10">
    <location>
        <position position="223"/>
    </location>
</feature>